<protein>
    <submittedName>
        <fullName evidence="2">Uncharacterized protein</fullName>
    </submittedName>
</protein>
<name>A0A1I1C735_9PSEU</name>
<feature type="region of interest" description="Disordered" evidence="1">
    <location>
        <begin position="97"/>
        <end position="179"/>
    </location>
</feature>
<feature type="compositionally biased region" description="Basic and acidic residues" evidence="1">
    <location>
        <begin position="137"/>
        <end position="166"/>
    </location>
</feature>
<dbReference type="OrthoDB" id="3373298at2"/>
<evidence type="ECO:0000313" key="3">
    <source>
        <dbReference type="Proteomes" id="UP000243799"/>
    </source>
</evidence>
<sequence length="406" mass="44359">MDLTSWLLRHTPPRPLVATTPGGTEARLAVERVIRERGWRVAGSPAEANILVVAGPVTNQMQPYVQQVWKLVPAPRVRIEVDTAAAARAELNAAARTLRDADQQRQQAIRATQDTHEAPAHEQDEHEGDGDSGQSEHSQHEQHSGEHEQHEKSDDQGHNHHGHDMGEMEMPGGVPMADRAEDRDGLMLDQLHVPLGPLLPEWPAGLVIRTTLQGDVIQEATAEVVGLGAAPREPFWTDRSSPPVEAARRVAARRLDSCARLLSIAGWPDASSQARGLRDQVLRGEHVTETAKSFARWARQVRRSRMLRWSLAGVGATPDDPSTPPALGADALTRLHTWIASASAAFDQSKLAEVHESELDGAREAQWTLGVLPALLEGEELANARLLVASLDPDLDTLTHHEIHHG</sequence>
<organism evidence="2 3">
    <name type="scientific">Amycolatopsis marina</name>
    <dbReference type="NCBI Taxonomy" id="490629"/>
    <lineage>
        <taxon>Bacteria</taxon>
        <taxon>Bacillati</taxon>
        <taxon>Actinomycetota</taxon>
        <taxon>Actinomycetes</taxon>
        <taxon>Pseudonocardiales</taxon>
        <taxon>Pseudonocardiaceae</taxon>
        <taxon>Amycolatopsis</taxon>
    </lineage>
</organism>
<dbReference type="AlphaFoldDB" id="A0A1I1C735"/>
<dbReference type="RefSeq" id="WP_091676872.1">
    <property type="nucleotide sequence ID" value="NZ_FOKG01000020.1"/>
</dbReference>
<gene>
    <name evidence="2" type="ORF">SAMN05216266_12013</name>
</gene>
<evidence type="ECO:0000313" key="2">
    <source>
        <dbReference type="EMBL" id="SFB56570.1"/>
    </source>
</evidence>
<evidence type="ECO:0000256" key="1">
    <source>
        <dbReference type="SAM" id="MobiDB-lite"/>
    </source>
</evidence>
<proteinExistence type="predicted"/>
<dbReference type="SUPFAM" id="SSF56770">
    <property type="entry name" value="HydA/Nqo6-like"/>
    <property type="match status" value="1"/>
</dbReference>
<reference evidence="3" key="1">
    <citation type="submission" date="2016-10" db="EMBL/GenBank/DDBJ databases">
        <authorList>
            <person name="Varghese N."/>
            <person name="Submissions S."/>
        </authorList>
    </citation>
    <scope>NUCLEOTIDE SEQUENCE [LARGE SCALE GENOMIC DNA]</scope>
    <source>
        <strain evidence="3">CGMCC 4.3568</strain>
    </source>
</reference>
<feature type="compositionally biased region" description="Basic and acidic residues" evidence="1">
    <location>
        <begin position="113"/>
        <end position="124"/>
    </location>
</feature>
<dbReference type="STRING" id="490629.SAMN05216266_12013"/>
<dbReference type="Proteomes" id="UP000243799">
    <property type="component" value="Unassembled WGS sequence"/>
</dbReference>
<dbReference type="EMBL" id="FOKG01000020">
    <property type="protein sequence ID" value="SFB56570.1"/>
    <property type="molecule type" value="Genomic_DNA"/>
</dbReference>
<accession>A0A1I1C735</accession>
<keyword evidence="3" id="KW-1185">Reference proteome</keyword>
<dbReference type="Gene3D" id="3.40.50.12280">
    <property type="match status" value="1"/>
</dbReference>